<dbReference type="KEGG" id="rsa:RSal33209_3086"/>
<protein>
    <submittedName>
        <fullName evidence="2">Alpha-glucosidase</fullName>
        <ecNumber evidence="2">3.2.1.20</ecNumber>
    </submittedName>
</protein>
<dbReference type="GO" id="GO:0004556">
    <property type="term" value="F:alpha-amylase activity"/>
    <property type="evidence" value="ECO:0007669"/>
    <property type="project" value="TreeGrafter"/>
</dbReference>
<gene>
    <name evidence="2" type="ordered locus">RSal33209_3086</name>
</gene>
<reference evidence="3" key="1">
    <citation type="journal article" date="2008" name="J. Bacteriol.">
        <title>Genome sequence of the fish pathogen Renibacterium salmoninarum suggests reductive evolution away from an environmental Arthrobacter ancestor.</title>
        <authorList>
            <person name="Wiens G.D."/>
            <person name="Rockey D.D."/>
            <person name="Wu Z."/>
            <person name="Chang J."/>
            <person name="Levy R."/>
            <person name="Crane S."/>
            <person name="Chen D.S."/>
            <person name="Capri G.R."/>
            <person name="Burnett J.R."/>
            <person name="Sudheesh P.S."/>
            <person name="Schipma M.J."/>
            <person name="Burd H."/>
            <person name="Bhattacharyya A."/>
            <person name="Rhodes L.D."/>
            <person name="Kaul R."/>
            <person name="Strom M.S."/>
        </authorList>
    </citation>
    <scope>NUCLEOTIDE SEQUENCE [LARGE SCALE GENOMIC DNA]</scope>
    <source>
        <strain evidence="3">ATCC 33209 / DSM 20767 / JCM 11484 / NBRC 15589 / NCIMB 2235</strain>
    </source>
</reference>
<dbReference type="Gene3D" id="3.20.20.80">
    <property type="entry name" value="Glycosidases"/>
    <property type="match status" value="1"/>
</dbReference>
<dbReference type="Proteomes" id="UP000002007">
    <property type="component" value="Chromosome"/>
</dbReference>
<feature type="domain" description="Glycosyl hydrolase family 13 catalytic" evidence="1">
    <location>
        <begin position="12"/>
        <end position="195"/>
    </location>
</feature>
<keyword evidence="3" id="KW-1185">Reference proteome</keyword>
<dbReference type="EMBL" id="CP000910">
    <property type="protein sequence ID" value="ABY24807.1"/>
    <property type="molecule type" value="Genomic_DNA"/>
</dbReference>
<dbReference type="InterPro" id="IPR017853">
    <property type="entry name" value="GH"/>
</dbReference>
<dbReference type="GO" id="GO:0004558">
    <property type="term" value="F:alpha-1,4-glucosidase activity"/>
    <property type="evidence" value="ECO:0007669"/>
    <property type="project" value="UniProtKB-EC"/>
</dbReference>
<sequence>MQQAFNFEFLLAGWDAQRFADAISNSLAAVAVVGAPSTWVLSNHDTVRQSTRFGLSDPTTLPKGISASDEQPNEQLGLARARAATAIKTALPGSAYVYQGDELGLPEHTTLAAEVRQDPAFTRTGGQEIGRDGCRVPLPWQAEKPGYGFSGGATAEPWLPQPESFGRYAANLQEGAPGSTLELYRQLLKLRRSEQLGLGSLLWGELNDPQNGVLSFENGRVTVLANFSQTAVELPAGKTVLLHSAQLHSAELHSAEATPGILAPNSTVWLH</sequence>
<evidence type="ECO:0000313" key="3">
    <source>
        <dbReference type="Proteomes" id="UP000002007"/>
    </source>
</evidence>
<dbReference type="SUPFAM" id="SSF51445">
    <property type="entry name" value="(Trans)glycosidases"/>
    <property type="match status" value="1"/>
</dbReference>
<organism evidence="2 3">
    <name type="scientific">Renibacterium salmoninarum (strain ATCC 33209 / DSM 20767 / JCM 11484 / NBRC 15589 / NCIMB 2235)</name>
    <dbReference type="NCBI Taxonomy" id="288705"/>
    <lineage>
        <taxon>Bacteria</taxon>
        <taxon>Bacillati</taxon>
        <taxon>Actinomycetota</taxon>
        <taxon>Actinomycetes</taxon>
        <taxon>Micrococcales</taxon>
        <taxon>Micrococcaceae</taxon>
        <taxon>Renibacterium</taxon>
    </lineage>
</organism>
<dbReference type="EC" id="3.2.1.20" evidence="2"/>
<dbReference type="GO" id="GO:0009313">
    <property type="term" value="P:oligosaccharide catabolic process"/>
    <property type="evidence" value="ECO:0007669"/>
    <property type="project" value="TreeGrafter"/>
</dbReference>
<dbReference type="PANTHER" id="PTHR10357">
    <property type="entry name" value="ALPHA-AMYLASE FAMILY MEMBER"/>
    <property type="match status" value="1"/>
</dbReference>
<dbReference type="InterPro" id="IPR006047">
    <property type="entry name" value="GH13_cat_dom"/>
</dbReference>
<evidence type="ECO:0000313" key="2">
    <source>
        <dbReference type="EMBL" id="ABY24807.1"/>
    </source>
</evidence>
<dbReference type="Pfam" id="PF00128">
    <property type="entry name" value="Alpha-amylase"/>
    <property type="match status" value="1"/>
</dbReference>
<name>A9WUD6_RENSM</name>
<dbReference type="SMR" id="A9WUD6"/>
<evidence type="ECO:0000259" key="1">
    <source>
        <dbReference type="Pfam" id="PF00128"/>
    </source>
</evidence>
<keyword evidence="2" id="KW-0378">Hydrolase</keyword>
<dbReference type="CAZy" id="GH13">
    <property type="family name" value="Glycoside Hydrolase Family 13"/>
</dbReference>
<dbReference type="STRING" id="288705.RSal33209_3086"/>
<dbReference type="AlphaFoldDB" id="A9WUD6"/>
<dbReference type="PANTHER" id="PTHR10357:SF179">
    <property type="entry name" value="NEUTRAL AND BASIC AMINO ACID TRANSPORT PROTEIN RBAT"/>
    <property type="match status" value="1"/>
</dbReference>
<dbReference type="eggNOG" id="COG0366">
    <property type="taxonomic scope" value="Bacteria"/>
</dbReference>
<keyword evidence="2" id="KW-0326">Glycosidase</keyword>
<accession>A9WUD6</accession>
<proteinExistence type="predicted"/>
<dbReference type="HOGENOM" id="CLU_006462_3_0_11"/>